<feature type="region of interest" description="Disordered" evidence="5">
    <location>
        <begin position="125"/>
        <end position="147"/>
    </location>
</feature>
<accession>A0A9K3E2D3</accession>
<keyword evidence="6" id="KW-0723">Serine/threonine-protein kinase</keyword>
<evidence type="ECO:0000313" key="6">
    <source>
        <dbReference type="EMBL" id="KAF5764779.1"/>
    </source>
</evidence>
<dbReference type="GO" id="GO:0005524">
    <property type="term" value="F:ATP binding"/>
    <property type="evidence" value="ECO:0007669"/>
    <property type="project" value="UniProtKB-KW"/>
</dbReference>
<sequence>MSVNLVSVQLIGSLSGNPMNENQLLEFLDVHLFIELIMQACRVETSKQYEELFDKRLESAINKQEAETVVKVALLCTNGSPSMRPTMTEVVNMLDGRTHVPKIVPERTDNSEDLRFKVMRDFRSGEGSQTVGQTQYSNTNRSDANYSLTSNDDAFEIRSVDTRSY</sequence>
<dbReference type="EC" id="2.7.11.1" evidence="6"/>
<keyword evidence="3 6" id="KW-0418">Kinase</keyword>
<feature type="compositionally biased region" description="Polar residues" evidence="5">
    <location>
        <begin position="126"/>
        <end position="147"/>
    </location>
</feature>
<evidence type="ECO:0000256" key="5">
    <source>
        <dbReference type="SAM" id="MobiDB-lite"/>
    </source>
</evidence>
<dbReference type="AlphaFoldDB" id="A0A9K3E2D3"/>
<dbReference type="InterPro" id="IPR052059">
    <property type="entry name" value="CR_Ser/Thr_kinase"/>
</dbReference>
<evidence type="ECO:0000256" key="2">
    <source>
        <dbReference type="ARBA" id="ARBA00022741"/>
    </source>
</evidence>
<dbReference type="SUPFAM" id="SSF56112">
    <property type="entry name" value="Protein kinase-like (PK-like)"/>
    <property type="match status" value="1"/>
</dbReference>
<reference evidence="6" key="1">
    <citation type="journal article" date="2017" name="Nature">
        <title>The sunflower genome provides insights into oil metabolism, flowering and Asterid evolution.</title>
        <authorList>
            <person name="Badouin H."/>
            <person name="Gouzy J."/>
            <person name="Grassa C.J."/>
            <person name="Murat F."/>
            <person name="Staton S.E."/>
            <person name="Cottret L."/>
            <person name="Lelandais-Briere C."/>
            <person name="Owens G.L."/>
            <person name="Carrere S."/>
            <person name="Mayjonade B."/>
            <person name="Legrand L."/>
            <person name="Gill N."/>
            <person name="Kane N.C."/>
            <person name="Bowers J.E."/>
            <person name="Hubner S."/>
            <person name="Bellec A."/>
            <person name="Berard A."/>
            <person name="Berges H."/>
            <person name="Blanchet N."/>
            <person name="Boniface M.C."/>
            <person name="Brunel D."/>
            <person name="Catrice O."/>
            <person name="Chaidir N."/>
            <person name="Claudel C."/>
            <person name="Donnadieu C."/>
            <person name="Faraut T."/>
            <person name="Fievet G."/>
            <person name="Helmstetter N."/>
            <person name="King M."/>
            <person name="Knapp S.J."/>
            <person name="Lai Z."/>
            <person name="Le Paslier M.C."/>
            <person name="Lippi Y."/>
            <person name="Lorenzon L."/>
            <person name="Mandel J.R."/>
            <person name="Marage G."/>
            <person name="Marchand G."/>
            <person name="Marquand E."/>
            <person name="Bret-Mestries E."/>
            <person name="Morien E."/>
            <person name="Nambeesan S."/>
            <person name="Nguyen T."/>
            <person name="Pegot-Espagnet P."/>
            <person name="Pouilly N."/>
            <person name="Raftis F."/>
            <person name="Sallet E."/>
            <person name="Schiex T."/>
            <person name="Thomas J."/>
            <person name="Vandecasteele C."/>
            <person name="Vares D."/>
            <person name="Vear F."/>
            <person name="Vautrin S."/>
            <person name="Crespi M."/>
            <person name="Mangin B."/>
            <person name="Burke J.M."/>
            <person name="Salse J."/>
            <person name="Munos S."/>
            <person name="Vincourt P."/>
            <person name="Rieseberg L.H."/>
            <person name="Langlade N.B."/>
        </authorList>
    </citation>
    <scope>NUCLEOTIDE SEQUENCE</scope>
    <source>
        <tissue evidence="6">Leaves</tissue>
    </source>
</reference>
<dbReference type="Proteomes" id="UP000215914">
    <property type="component" value="Unassembled WGS sequence"/>
</dbReference>
<keyword evidence="1 6" id="KW-0808">Transferase</keyword>
<gene>
    <name evidence="6" type="ORF">HanXRQr2_Chr15g0695971</name>
</gene>
<name>A0A9K3E2D3_HELAN</name>
<organism evidence="6 7">
    <name type="scientific">Helianthus annuus</name>
    <name type="common">Common sunflower</name>
    <dbReference type="NCBI Taxonomy" id="4232"/>
    <lineage>
        <taxon>Eukaryota</taxon>
        <taxon>Viridiplantae</taxon>
        <taxon>Streptophyta</taxon>
        <taxon>Embryophyta</taxon>
        <taxon>Tracheophyta</taxon>
        <taxon>Spermatophyta</taxon>
        <taxon>Magnoliopsida</taxon>
        <taxon>eudicotyledons</taxon>
        <taxon>Gunneridae</taxon>
        <taxon>Pentapetalae</taxon>
        <taxon>asterids</taxon>
        <taxon>campanulids</taxon>
        <taxon>Asterales</taxon>
        <taxon>Asteraceae</taxon>
        <taxon>Asteroideae</taxon>
        <taxon>Heliantheae alliance</taxon>
        <taxon>Heliantheae</taxon>
        <taxon>Helianthus</taxon>
    </lineage>
</organism>
<comment type="caution">
    <text evidence="6">The sequence shown here is derived from an EMBL/GenBank/DDBJ whole genome shotgun (WGS) entry which is preliminary data.</text>
</comment>
<protein>
    <submittedName>
        <fullName evidence="6">Non-specific serine/threonine protein kinase</fullName>
        <ecNumber evidence="6">2.7.11.1</ecNumber>
    </submittedName>
</protein>
<dbReference type="GO" id="GO:0004674">
    <property type="term" value="F:protein serine/threonine kinase activity"/>
    <property type="evidence" value="ECO:0007669"/>
    <property type="project" value="UniProtKB-KW"/>
</dbReference>
<evidence type="ECO:0000256" key="1">
    <source>
        <dbReference type="ARBA" id="ARBA00022679"/>
    </source>
</evidence>
<dbReference type="PANTHER" id="PTHR47973">
    <property type="entry name" value="CYSTEINE-RICH RECEPTOR-LIKE PROTEIN KINASE 3"/>
    <property type="match status" value="1"/>
</dbReference>
<dbReference type="Gramene" id="mRNA:HanXRQr2_Chr15g0695971">
    <property type="protein sequence ID" value="CDS:HanXRQr2_Chr15g0695971.1"/>
    <property type="gene ID" value="HanXRQr2_Chr15g0695971"/>
</dbReference>
<keyword evidence="2" id="KW-0547">Nucleotide-binding</keyword>
<evidence type="ECO:0000313" key="7">
    <source>
        <dbReference type="Proteomes" id="UP000215914"/>
    </source>
</evidence>
<proteinExistence type="predicted"/>
<dbReference type="InterPro" id="IPR011009">
    <property type="entry name" value="Kinase-like_dom_sf"/>
</dbReference>
<dbReference type="EMBL" id="MNCJ02000330">
    <property type="protein sequence ID" value="KAF5764779.1"/>
    <property type="molecule type" value="Genomic_DNA"/>
</dbReference>
<keyword evidence="7" id="KW-1185">Reference proteome</keyword>
<evidence type="ECO:0000256" key="3">
    <source>
        <dbReference type="ARBA" id="ARBA00022777"/>
    </source>
</evidence>
<evidence type="ECO:0000256" key="4">
    <source>
        <dbReference type="ARBA" id="ARBA00022840"/>
    </source>
</evidence>
<keyword evidence="4" id="KW-0067">ATP-binding</keyword>
<reference evidence="6" key="2">
    <citation type="submission" date="2020-06" db="EMBL/GenBank/DDBJ databases">
        <title>Helianthus annuus Genome sequencing and assembly Release 2.</title>
        <authorList>
            <person name="Gouzy J."/>
            <person name="Langlade N."/>
            <person name="Munos S."/>
        </authorList>
    </citation>
    <scope>NUCLEOTIDE SEQUENCE</scope>
    <source>
        <tissue evidence="6">Leaves</tissue>
    </source>
</reference>
<dbReference type="Gene3D" id="1.10.510.10">
    <property type="entry name" value="Transferase(Phosphotransferase) domain 1"/>
    <property type="match status" value="1"/>
</dbReference>